<dbReference type="InterPro" id="IPR028073">
    <property type="entry name" value="PHTB1_N_dom"/>
</dbReference>
<evidence type="ECO:0000313" key="2">
    <source>
        <dbReference type="EnsemblMetazoa" id="AATE010570-PA.1"/>
    </source>
</evidence>
<dbReference type="GO" id="GO:0034464">
    <property type="term" value="C:BBSome"/>
    <property type="evidence" value="ECO:0007669"/>
    <property type="project" value="InterPro"/>
</dbReference>
<dbReference type="InterPro" id="IPR026511">
    <property type="entry name" value="PTHB1"/>
</dbReference>
<dbReference type="GO" id="GO:0060271">
    <property type="term" value="P:cilium assembly"/>
    <property type="evidence" value="ECO:0007669"/>
    <property type="project" value="TreeGrafter"/>
</dbReference>
<reference evidence="2" key="1">
    <citation type="submission" date="2022-08" db="UniProtKB">
        <authorList>
            <consortium name="EnsemblMetazoa"/>
        </authorList>
    </citation>
    <scope>IDENTIFICATION</scope>
    <source>
        <strain evidence="2">EBRO</strain>
    </source>
</reference>
<sequence length="220" mass="24739">LCIYQPSGGKTDLPDLDVEESQQTERPVESPFENVFQHSDVILEVRLPLPVIGVTSGKFSTASKSDPRLQLAILHPLKLSIYQIVTIDGIAEHGDHTKLVPLYDHPLAKPAFSLCHGPFGGIKGREFLCVQHIDGSLRFFEQDGISFERTLASTDRHIPTPIHYLPRVDCFVTVAPSWVLECYRYQDISEAIEALRRHDPIWSLCVGEYALDLNVHQISK</sequence>
<proteinExistence type="predicted"/>
<dbReference type="EnsemblMetazoa" id="AATE010570-RA">
    <property type="protein sequence ID" value="AATE010570-PA.1"/>
    <property type="gene ID" value="AATE010570"/>
</dbReference>
<dbReference type="GO" id="GO:0016020">
    <property type="term" value="C:membrane"/>
    <property type="evidence" value="ECO:0007669"/>
    <property type="project" value="TreeGrafter"/>
</dbReference>
<dbReference type="PANTHER" id="PTHR20991">
    <property type="entry name" value="PARATHYROID HORMONE-RESPONSIVE B1 GENE"/>
    <property type="match status" value="1"/>
</dbReference>
<evidence type="ECO:0000259" key="1">
    <source>
        <dbReference type="Pfam" id="PF14727"/>
    </source>
</evidence>
<feature type="domain" description="PTHB1 N-terminal" evidence="1">
    <location>
        <begin position="31"/>
        <end position="219"/>
    </location>
</feature>
<dbReference type="STRING" id="41427.A0A182J3B7"/>
<dbReference type="VEuPathDB" id="VectorBase:AATE010570"/>
<organism evidence="2">
    <name type="scientific">Anopheles atroparvus</name>
    <name type="common">European mosquito</name>
    <dbReference type="NCBI Taxonomy" id="41427"/>
    <lineage>
        <taxon>Eukaryota</taxon>
        <taxon>Metazoa</taxon>
        <taxon>Ecdysozoa</taxon>
        <taxon>Arthropoda</taxon>
        <taxon>Hexapoda</taxon>
        <taxon>Insecta</taxon>
        <taxon>Pterygota</taxon>
        <taxon>Neoptera</taxon>
        <taxon>Endopterygota</taxon>
        <taxon>Diptera</taxon>
        <taxon>Nematocera</taxon>
        <taxon>Culicoidea</taxon>
        <taxon>Culicidae</taxon>
        <taxon>Anophelinae</taxon>
        <taxon>Anopheles</taxon>
    </lineage>
</organism>
<dbReference type="AlphaFoldDB" id="A0A182J3B7"/>
<protein>
    <recommendedName>
        <fullName evidence="1">PTHB1 N-terminal domain-containing protein</fullName>
    </recommendedName>
</protein>
<accession>A0A182J3B7</accession>
<dbReference type="Pfam" id="PF14727">
    <property type="entry name" value="PHTB1_N"/>
    <property type="match status" value="1"/>
</dbReference>
<name>A0A182J3B7_ANOAO</name>
<dbReference type="PANTHER" id="PTHR20991:SF0">
    <property type="entry name" value="PROTEIN PTHB1"/>
    <property type="match status" value="1"/>
</dbReference>